<keyword evidence="4" id="KW-1185">Reference proteome</keyword>
<protein>
    <submittedName>
        <fullName evidence="3">VWA domain-containing protein</fullName>
    </submittedName>
</protein>
<dbReference type="Pfam" id="PF13519">
    <property type="entry name" value="VWA_2"/>
    <property type="match status" value="1"/>
</dbReference>
<evidence type="ECO:0000259" key="2">
    <source>
        <dbReference type="Pfam" id="PF13519"/>
    </source>
</evidence>
<gene>
    <name evidence="3" type="ORF">GCM10007377_02380</name>
</gene>
<feature type="transmembrane region" description="Helical" evidence="1">
    <location>
        <begin position="71"/>
        <end position="88"/>
    </location>
</feature>
<keyword evidence="1" id="KW-0472">Membrane</keyword>
<dbReference type="RefSeq" id="WP_188354421.1">
    <property type="nucleotide sequence ID" value="NZ_BMDH01000001.1"/>
</dbReference>
<dbReference type="Proteomes" id="UP000619536">
    <property type="component" value="Unassembled WGS sequence"/>
</dbReference>
<dbReference type="SUPFAM" id="SSF53300">
    <property type="entry name" value="vWA-like"/>
    <property type="match status" value="1"/>
</dbReference>
<name>A0A8J3AKP7_9BIFI</name>
<proteinExistence type="predicted"/>
<organism evidence="3 4">
    <name type="scientific">Galliscardovia ingluviei</name>
    <dbReference type="NCBI Taxonomy" id="1769422"/>
    <lineage>
        <taxon>Bacteria</taxon>
        <taxon>Bacillati</taxon>
        <taxon>Actinomycetota</taxon>
        <taxon>Actinomycetes</taxon>
        <taxon>Bifidobacteriales</taxon>
        <taxon>Bifidobacteriaceae</taxon>
        <taxon>Galliscardovia</taxon>
    </lineage>
</organism>
<dbReference type="EMBL" id="BMDH01000001">
    <property type="protein sequence ID" value="GGI12722.1"/>
    <property type="molecule type" value="Genomic_DNA"/>
</dbReference>
<comment type="caution">
    <text evidence="3">The sequence shown here is derived from an EMBL/GenBank/DDBJ whole genome shotgun (WGS) entry which is preliminary data.</text>
</comment>
<feature type="transmembrane region" description="Helical" evidence="1">
    <location>
        <begin position="350"/>
        <end position="368"/>
    </location>
</feature>
<reference evidence="3" key="1">
    <citation type="journal article" date="2014" name="Int. J. Syst. Evol. Microbiol.">
        <title>Complete genome sequence of Corynebacterium casei LMG S-19264T (=DSM 44701T), isolated from a smear-ripened cheese.</title>
        <authorList>
            <consortium name="US DOE Joint Genome Institute (JGI-PGF)"/>
            <person name="Walter F."/>
            <person name="Albersmeier A."/>
            <person name="Kalinowski J."/>
            <person name="Ruckert C."/>
        </authorList>
    </citation>
    <scope>NUCLEOTIDE SEQUENCE</scope>
    <source>
        <strain evidence="3">CCM 8606</strain>
    </source>
</reference>
<feature type="domain" description="VWFA" evidence="2">
    <location>
        <begin position="105"/>
        <end position="170"/>
    </location>
</feature>
<evidence type="ECO:0000256" key="1">
    <source>
        <dbReference type="SAM" id="Phobius"/>
    </source>
</evidence>
<evidence type="ECO:0000313" key="4">
    <source>
        <dbReference type="Proteomes" id="UP000619536"/>
    </source>
</evidence>
<dbReference type="AlphaFoldDB" id="A0A8J3AKP7"/>
<reference evidence="3" key="2">
    <citation type="submission" date="2020-09" db="EMBL/GenBank/DDBJ databases">
        <authorList>
            <person name="Sun Q."/>
            <person name="Sedlacek I."/>
        </authorList>
    </citation>
    <scope>NUCLEOTIDE SEQUENCE</scope>
    <source>
        <strain evidence="3">CCM 8606</strain>
    </source>
</reference>
<keyword evidence="1" id="KW-1133">Transmembrane helix</keyword>
<dbReference type="InterPro" id="IPR036465">
    <property type="entry name" value="vWFA_dom_sf"/>
</dbReference>
<sequence>MIFGWTLRWPIAGLVCAIAVIVTSGIAFWLTRRHRAITLDTQDRVVWDVEQDLQGELITKQRKLYITLRRVVVAIMILIGLCLSLLIARPSTVNRSSSNNATRDIVLCLDVSGSTLPYDKEVIDTYISLVNHFQGERIGLSIFNSTSKIIFPLTDDYKVVRQQLQHASKLLNGVVNQDSIDNMSDAQYQDVADWLDGTQNREQATSLIGDGLISCAAMLPQFSQFLQNDNATQSKPSESNAQQRSASIVFATDNVLSGTPTYQLSQALDLTQQASIAVDGLYSGPAESSGEDTTQAMKRDIESHQGLFLTQDTGSDTSQSVSQLITQIQERRGYADTSTRADLVDRPQPVLVVLLILIVVLLTLEWRLRQ</sequence>
<accession>A0A8J3AKP7</accession>
<evidence type="ECO:0000313" key="3">
    <source>
        <dbReference type="EMBL" id="GGI12722.1"/>
    </source>
</evidence>
<dbReference type="InterPro" id="IPR002035">
    <property type="entry name" value="VWF_A"/>
</dbReference>
<keyword evidence="1" id="KW-0812">Transmembrane</keyword>
<dbReference type="Gene3D" id="3.40.50.410">
    <property type="entry name" value="von Willebrand factor, type A domain"/>
    <property type="match status" value="1"/>
</dbReference>
<feature type="transmembrane region" description="Helical" evidence="1">
    <location>
        <begin position="6"/>
        <end position="30"/>
    </location>
</feature>